<evidence type="ECO:0000256" key="4">
    <source>
        <dbReference type="ARBA" id="ARBA00023139"/>
    </source>
</evidence>
<keyword evidence="2 6" id="KW-0732">Signal</keyword>
<keyword evidence="9" id="KW-1185">Reference proteome</keyword>
<feature type="chain" id="PRO_5039916106" evidence="6">
    <location>
        <begin position="19"/>
        <end position="75"/>
    </location>
</feature>
<dbReference type="PANTHER" id="PTHR37011:SF2">
    <property type="entry name" value="LIPOPROTEIN"/>
    <property type="match status" value="1"/>
</dbReference>
<keyword evidence="3" id="KW-0472">Membrane</keyword>
<evidence type="ECO:0000256" key="3">
    <source>
        <dbReference type="ARBA" id="ARBA00023136"/>
    </source>
</evidence>
<dbReference type="InterPro" id="IPR010305">
    <property type="entry name" value="YgdI/YgdR-like"/>
</dbReference>
<feature type="domain" description="Lipoprotein YgdI/YgdR-like SH3-like" evidence="7">
    <location>
        <begin position="24"/>
        <end position="72"/>
    </location>
</feature>
<keyword evidence="1" id="KW-1003">Cell membrane</keyword>
<dbReference type="Gene3D" id="2.30.30.100">
    <property type="match status" value="1"/>
</dbReference>
<evidence type="ECO:0000256" key="6">
    <source>
        <dbReference type="SAM" id="SignalP"/>
    </source>
</evidence>
<evidence type="ECO:0000256" key="5">
    <source>
        <dbReference type="ARBA" id="ARBA00023288"/>
    </source>
</evidence>
<sequence length="75" mass="8199">MKKSIAIVSACMFTFALSACSSSNYVMHTNDGRAIVADGKPQTDNETGMISYKDANGNKQQINRGDVKEMVELEH</sequence>
<evidence type="ECO:0000256" key="2">
    <source>
        <dbReference type="ARBA" id="ARBA00022729"/>
    </source>
</evidence>
<organism evidence="8 9">
    <name type="scientific">Silvania hatchlandensis</name>
    <dbReference type="NCBI Taxonomy" id="2926469"/>
    <lineage>
        <taxon>Bacteria</taxon>
        <taxon>Pseudomonadati</taxon>
        <taxon>Pseudomonadota</taxon>
        <taxon>Gammaproteobacteria</taxon>
        <taxon>Enterobacterales</taxon>
        <taxon>Enterobacteriaceae</taxon>
        <taxon>Silvania</taxon>
    </lineage>
</organism>
<evidence type="ECO:0000256" key="1">
    <source>
        <dbReference type="ARBA" id="ARBA00022475"/>
    </source>
</evidence>
<evidence type="ECO:0000313" key="9">
    <source>
        <dbReference type="Proteomes" id="UP001063816"/>
    </source>
</evidence>
<proteinExistence type="predicted"/>
<reference evidence="8" key="1">
    <citation type="submission" date="2022-05" db="EMBL/GenBank/DDBJ databases">
        <title>Description of a novel species of Leclercia; Leclercia tamurae and the Proposal for a Novel Genus Silvania gen. nov. Containing Two Novel Species Silvania hatchlandensis sp. nov. and Silvania confinis sp. nov. Isolated from the Rhizosphere of Oak.</title>
        <authorList>
            <person name="Maddock D.W."/>
            <person name="Brady C.L."/>
            <person name="Denman S."/>
            <person name="Arnold D."/>
        </authorList>
    </citation>
    <scope>NUCLEOTIDE SEQUENCE</scope>
    <source>
        <strain evidence="8">H19S6</strain>
    </source>
</reference>
<dbReference type="Pfam" id="PF06004">
    <property type="entry name" value="DUF903"/>
    <property type="match status" value="1"/>
</dbReference>
<gene>
    <name evidence="8" type="ORF">M8014_06285</name>
</gene>
<protein>
    <submittedName>
        <fullName evidence="8">YgdI/YgdR family lipoprotein</fullName>
    </submittedName>
</protein>
<dbReference type="RefSeq" id="WP_271281674.1">
    <property type="nucleotide sequence ID" value="NZ_JAMGZK010000042.1"/>
</dbReference>
<accession>A0A9J6Q6J4</accession>
<keyword evidence="4" id="KW-0564">Palmitate</keyword>
<dbReference type="AlphaFoldDB" id="A0A9J6Q6J4"/>
<dbReference type="EMBL" id="JAMGZK010000042">
    <property type="protein sequence ID" value="MCU6663949.1"/>
    <property type="molecule type" value="Genomic_DNA"/>
</dbReference>
<evidence type="ECO:0000313" key="8">
    <source>
        <dbReference type="EMBL" id="MCU6663949.1"/>
    </source>
</evidence>
<dbReference type="InterPro" id="IPR010920">
    <property type="entry name" value="LSM_dom_sf"/>
</dbReference>
<dbReference type="SUPFAM" id="SSF50182">
    <property type="entry name" value="Sm-like ribonucleoproteins"/>
    <property type="match status" value="1"/>
</dbReference>
<feature type="signal peptide" evidence="6">
    <location>
        <begin position="1"/>
        <end position="18"/>
    </location>
</feature>
<dbReference type="NCBIfam" id="NF033216">
    <property type="entry name" value="lipo_YgdI_YgdR"/>
    <property type="match status" value="1"/>
</dbReference>
<dbReference type="PANTHER" id="PTHR37011">
    <property type="entry name" value="POT FAMILY PEPTIDE TRANSPORT PROTEIN-RELATED"/>
    <property type="match status" value="1"/>
</dbReference>
<dbReference type="Proteomes" id="UP001063816">
    <property type="component" value="Unassembled WGS sequence"/>
</dbReference>
<evidence type="ECO:0000259" key="7">
    <source>
        <dbReference type="Pfam" id="PF06004"/>
    </source>
</evidence>
<name>A0A9J6Q6J4_9ENTR</name>
<comment type="caution">
    <text evidence="8">The sequence shown here is derived from an EMBL/GenBank/DDBJ whole genome shotgun (WGS) entry which is preliminary data.</text>
</comment>
<keyword evidence="5 8" id="KW-0449">Lipoprotein</keyword>
<dbReference type="PROSITE" id="PS51257">
    <property type="entry name" value="PROKAR_LIPOPROTEIN"/>
    <property type="match status" value="1"/>
</dbReference>
<dbReference type="InterPro" id="IPR047807">
    <property type="entry name" value="YgdI/YgdR-like_SH3-like"/>
</dbReference>